<sequence length="100" mass="10997">MGACALEAANRRSQRGARLASPDDLSLSFFLFSPSKPRQVRPDSTKHRSHSWLAALNLAYPPPPPPPPTKAPPNKRTRPSDDNNGQHETRHCCDHLLAPA</sequence>
<evidence type="ECO:0000313" key="3">
    <source>
        <dbReference type="Proteomes" id="UP000799428"/>
    </source>
</evidence>
<dbReference type="EMBL" id="MU005771">
    <property type="protein sequence ID" value="KAF2708943.1"/>
    <property type="molecule type" value="Genomic_DNA"/>
</dbReference>
<protein>
    <submittedName>
        <fullName evidence="2">Uncharacterized protein</fullName>
    </submittedName>
</protein>
<accession>A0A6G1K8J5</accession>
<gene>
    <name evidence="2" type="ORF">K504DRAFT_468167</name>
</gene>
<feature type="region of interest" description="Disordered" evidence="1">
    <location>
        <begin position="1"/>
        <end position="20"/>
    </location>
</feature>
<feature type="compositionally biased region" description="Pro residues" evidence="1">
    <location>
        <begin position="60"/>
        <end position="71"/>
    </location>
</feature>
<organism evidence="2 3">
    <name type="scientific">Pleomassaria siparia CBS 279.74</name>
    <dbReference type="NCBI Taxonomy" id="1314801"/>
    <lineage>
        <taxon>Eukaryota</taxon>
        <taxon>Fungi</taxon>
        <taxon>Dikarya</taxon>
        <taxon>Ascomycota</taxon>
        <taxon>Pezizomycotina</taxon>
        <taxon>Dothideomycetes</taxon>
        <taxon>Pleosporomycetidae</taxon>
        <taxon>Pleosporales</taxon>
        <taxon>Pleomassariaceae</taxon>
        <taxon>Pleomassaria</taxon>
    </lineage>
</organism>
<feature type="compositionally biased region" description="Basic and acidic residues" evidence="1">
    <location>
        <begin position="78"/>
        <end position="94"/>
    </location>
</feature>
<proteinExistence type="predicted"/>
<evidence type="ECO:0000313" key="2">
    <source>
        <dbReference type="EMBL" id="KAF2708943.1"/>
    </source>
</evidence>
<feature type="region of interest" description="Disordered" evidence="1">
    <location>
        <begin position="57"/>
        <end position="100"/>
    </location>
</feature>
<evidence type="ECO:0000256" key="1">
    <source>
        <dbReference type="SAM" id="MobiDB-lite"/>
    </source>
</evidence>
<reference evidence="2" key="1">
    <citation type="journal article" date="2020" name="Stud. Mycol.">
        <title>101 Dothideomycetes genomes: a test case for predicting lifestyles and emergence of pathogens.</title>
        <authorList>
            <person name="Haridas S."/>
            <person name="Albert R."/>
            <person name="Binder M."/>
            <person name="Bloem J."/>
            <person name="Labutti K."/>
            <person name="Salamov A."/>
            <person name="Andreopoulos B."/>
            <person name="Baker S."/>
            <person name="Barry K."/>
            <person name="Bills G."/>
            <person name="Bluhm B."/>
            <person name="Cannon C."/>
            <person name="Castanera R."/>
            <person name="Culley D."/>
            <person name="Daum C."/>
            <person name="Ezra D."/>
            <person name="Gonzalez J."/>
            <person name="Henrissat B."/>
            <person name="Kuo A."/>
            <person name="Liang C."/>
            <person name="Lipzen A."/>
            <person name="Lutzoni F."/>
            <person name="Magnuson J."/>
            <person name="Mondo S."/>
            <person name="Nolan M."/>
            <person name="Ohm R."/>
            <person name="Pangilinan J."/>
            <person name="Park H.-J."/>
            <person name="Ramirez L."/>
            <person name="Alfaro M."/>
            <person name="Sun H."/>
            <person name="Tritt A."/>
            <person name="Yoshinaga Y."/>
            <person name="Zwiers L.-H."/>
            <person name="Turgeon B."/>
            <person name="Goodwin S."/>
            <person name="Spatafora J."/>
            <person name="Crous P."/>
            <person name="Grigoriev I."/>
        </authorList>
    </citation>
    <scope>NUCLEOTIDE SEQUENCE</scope>
    <source>
        <strain evidence="2">CBS 279.74</strain>
    </source>
</reference>
<dbReference type="Proteomes" id="UP000799428">
    <property type="component" value="Unassembled WGS sequence"/>
</dbReference>
<name>A0A6G1K8J5_9PLEO</name>
<keyword evidence="3" id="KW-1185">Reference proteome</keyword>
<dbReference type="AlphaFoldDB" id="A0A6G1K8J5"/>